<keyword evidence="3" id="KW-1185">Reference proteome</keyword>
<dbReference type="Proteomes" id="UP000224567">
    <property type="component" value="Unassembled WGS sequence"/>
</dbReference>
<dbReference type="STRING" id="33114.A0A2G2X9A4"/>
<keyword evidence="1" id="KW-0378">Hydrolase</keyword>
<organism evidence="2 3">
    <name type="scientific">Capsicum baccatum</name>
    <name type="common">Peruvian pepper</name>
    <dbReference type="NCBI Taxonomy" id="33114"/>
    <lineage>
        <taxon>Eukaryota</taxon>
        <taxon>Viridiplantae</taxon>
        <taxon>Streptophyta</taxon>
        <taxon>Embryophyta</taxon>
        <taxon>Tracheophyta</taxon>
        <taxon>Spermatophyta</taxon>
        <taxon>Magnoliopsida</taxon>
        <taxon>eudicotyledons</taxon>
        <taxon>Gunneridae</taxon>
        <taxon>Pentapetalae</taxon>
        <taxon>asterids</taxon>
        <taxon>lamiids</taxon>
        <taxon>Solanales</taxon>
        <taxon>Solanaceae</taxon>
        <taxon>Solanoideae</taxon>
        <taxon>Capsiceae</taxon>
        <taxon>Capsicum</taxon>
    </lineage>
</organism>
<protein>
    <submittedName>
        <fullName evidence="2">Uncharacterized protein</fullName>
    </submittedName>
</protein>
<dbReference type="GO" id="GO:0009251">
    <property type="term" value="P:glucan catabolic process"/>
    <property type="evidence" value="ECO:0007669"/>
    <property type="project" value="TreeGrafter"/>
</dbReference>
<reference evidence="3" key="2">
    <citation type="journal article" date="2017" name="J. Anim. Genet.">
        <title>Multiple reference genome sequences of hot pepper reveal the massive evolution of plant disease resistance genes by retroduplication.</title>
        <authorList>
            <person name="Kim S."/>
            <person name="Park J."/>
            <person name="Yeom S.-I."/>
            <person name="Kim Y.-M."/>
            <person name="Seo E."/>
            <person name="Kim K.-T."/>
            <person name="Kim M.-S."/>
            <person name="Lee J.M."/>
            <person name="Cheong K."/>
            <person name="Shin H.-S."/>
            <person name="Kim S.-B."/>
            <person name="Han K."/>
            <person name="Lee J."/>
            <person name="Park M."/>
            <person name="Lee H.-A."/>
            <person name="Lee H.-Y."/>
            <person name="Lee Y."/>
            <person name="Oh S."/>
            <person name="Lee J.H."/>
            <person name="Choi E."/>
            <person name="Choi E."/>
            <person name="Lee S.E."/>
            <person name="Jeon J."/>
            <person name="Kim H."/>
            <person name="Choi G."/>
            <person name="Song H."/>
            <person name="Lee J."/>
            <person name="Lee S.-C."/>
            <person name="Kwon J.-K."/>
            <person name="Lee H.-Y."/>
            <person name="Koo N."/>
            <person name="Hong Y."/>
            <person name="Kim R.W."/>
            <person name="Kang W.-H."/>
            <person name="Huh J.H."/>
            <person name="Kang B.-C."/>
            <person name="Yang T.-J."/>
            <person name="Lee Y.-H."/>
            <person name="Bennetzen J.L."/>
            <person name="Choi D."/>
        </authorList>
    </citation>
    <scope>NUCLEOTIDE SEQUENCE [LARGE SCALE GENOMIC DNA]</scope>
    <source>
        <strain evidence="3">cv. PBC81</strain>
    </source>
</reference>
<dbReference type="InterPro" id="IPR036962">
    <property type="entry name" value="Glyco_hydro_3_N_sf"/>
</dbReference>
<proteinExistence type="predicted"/>
<sequence>MCKPVLIVISGEFQFVTIDMFLCKAITCKWLVHMIIMHVKCLMKILSHKVSAGELYFASVFPRSLSFSSQIMVPMNYAEFIDTLTSLVKNNFIPMTRIDDVVRRILRVKFTLGLFENPLADYRLVKHIGSQTQRDLAREAVRKSLVVLKNGANVDKPMLPLPKKGIKNISCWKSCK</sequence>
<evidence type="ECO:0000256" key="1">
    <source>
        <dbReference type="ARBA" id="ARBA00022801"/>
    </source>
</evidence>
<comment type="caution">
    <text evidence="2">The sequence shown here is derived from an EMBL/GenBank/DDBJ whole genome shotgun (WGS) entry which is preliminary data.</text>
</comment>
<evidence type="ECO:0000313" key="2">
    <source>
        <dbReference type="EMBL" id="PHT54047.1"/>
    </source>
</evidence>
<evidence type="ECO:0000313" key="3">
    <source>
        <dbReference type="Proteomes" id="UP000224567"/>
    </source>
</evidence>
<dbReference type="PANTHER" id="PTHR30620:SF77">
    <property type="entry name" value="LYSOSOMAL BETA GLUCOSIDASE-LIKE"/>
    <property type="match status" value="1"/>
</dbReference>
<dbReference type="Gene3D" id="3.20.20.300">
    <property type="entry name" value="Glycoside hydrolase, family 3, N-terminal domain"/>
    <property type="match status" value="1"/>
</dbReference>
<reference evidence="2 3" key="1">
    <citation type="journal article" date="2017" name="Genome Biol.">
        <title>New reference genome sequences of hot pepper reveal the massive evolution of plant disease-resistance genes by retroduplication.</title>
        <authorList>
            <person name="Kim S."/>
            <person name="Park J."/>
            <person name="Yeom S.I."/>
            <person name="Kim Y.M."/>
            <person name="Seo E."/>
            <person name="Kim K.T."/>
            <person name="Kim M.S."/>
            <person name="Lee J.M."/>
            <person name="Cheong K."/>
            <person name="Shin H.S."/>
            <person name="Kim S.B."/>
            <person name="Han K."/>
            <person name="Lee J."/>
            <person name="Park M."/>
            <person name="Lee H.A."/>
            <person name="Lee H.Y."/>
            <person name="Lee Y."/>
            <person name="Oh S."/>
            <person name="Lee J.H."/>
            <person name="Choi E."/>
            <person name="Choi E."/>
            <person name="Lee S.E."/>
            <person name="Jeon J."/>
            <person name="Kim H."/>
            <person name="Choi G."/>
            <person name="Song H."/>
            <person name="Lee J."/>
            <person name="Lee S.C."/>
            <person name="Kwon J.K."/>
            <person name="Lee H.Y."/>
            <person name="Koo N."/>
            <person name="Hong Y."/>
            <person name="Kim R.W."/>
            <person name="Kang W.H."/>
            <person name="Huh J.H."/>
            <person name="Kang B.C."/>
            <person name="Yang T.J."/>
            <person name="Lee Y.H."/>
            <person name="Bennetzen J.L."/>
            <person name="Choi D."/>
        </authorList>
    </citation>
    <scope>NUCLEOTIDE SEQUENCE [LARGE SCALE GENOMIC DNA]</scope>
    <source>
        <strain evidence="3">cv. PBC81</strain>
    </source>
</reference>
<dbReference type="InterPro" id="IPR051915">
    <property type="entry name" value="Cellulose_Degrad_GH3"/>
</dbReference>
<dbReference type="SUPFAM" id="SSF51445">
    <property type="entry name" value="(Trans)glycosidases"/>
    <property type="match status" value="1"/>
</dbReference>
<name>A0A2G2X9A4_CAPBA</name>
<dbReference type="EMBL" id="MLFT02000003">
    <property type="protein sequence ID" value="PHT54047.1"/>
    <property type="molecule type" value="Genomic_DNA"/>
</dbReference>
<dbReference type="PANTHER" id="PTHR30620">
    <property type="entry name" value="PERIPLASMIC BETA-GLUCOSIDASE-RELATED"/>
    <property type="match status" value="1"/>
</dbReference>
<dbReference type="InterPro" id="IPR017853">
    <property type="entry name" value="GH"/>
</dbReference>
<gene>
    <name evidence="2" type="ORF">CQW23_08509</name>
</gene>
<dbReference type="GO" id="GO:0008422">
    <property type="term" value="F:beta-glucosidase activity"/>
    <property type="evidence" value="ECO:0007669"/>
    <property type="project" value="TreeGrafter"/>
</dbReference>
<accession>A0A2G2X9A4</accession>
<dbReference type="OrthoDB" id="1738644at2759"/>
<dbReference type="AlphaFoldDB" id="A0A2G2X9A4"/>